<comment type="caution">
    <text evidence="1">The sequence shown here is derived from an EMBL/GenBank/DDBJ whole genome shotgun (WGS) entry which is preliminary data.</text>
</comment>
<name>A0A7W3NAE4_PRIAR</name>
<keyword evidence="2" id="KW-1185">Reference proteome</keyword>
<dbReference type="AlphaFoldDB" id="A0A7W3NAE4"/>
<protein>
    <submittedName>
        <fullName evidence="1">Uncharacterized protein</fullName>
    </submittedName>
</protein>
<reference evidence="1" key="1">
    <citation type="submission" date="2020-08" db="EMBL/GenBank/DDBJ databases">
        <title>Functional genomics of gut bacteria from endangered species of beetles.</title>
        <authorList>
            <person name="Carlos-Shanley C."/>
        </authorList>
    </citation>
    <scope>NUCLEOTIDE SEQUENCE [LARGE SCALE GENOMIC DNA]</scope>
    <source>
        <strain evidence="1">S00060</strain>
    </source>
</reference>
<organism evidence="1 2">
    <name type="scientific">Priestia aryabhattai</name>
    <name type="common">Bacillus aryabhattai</name>
    <dbReference type="NCBI Taxonomy" id="412384"/>
    <lineage>
        <taxon>Bacteria</taxon>
        <taxon>Bacillati</taxon>
        <taxon>Bacillota</taxon>
        <taxon>Bacilli</taxon>
        <taxon>Bacillales</taxon>
        <taxon>Bacillaceae</taxon>
        <taxon>Priestia</taxon>
    </lineage>
</organism>
<dbReference type="RefSeq" id="WP_055989245.1">
    <property type="nucleotide sequence ID" value="NZ_CP129007.1"/>
</dbReference>
<evidence type="ECO:0000313" key="1">
    <source>
        <dbReference type="EMBL" id="MBA9039295.1"/>
    </source>
</evidence>
<accession>A0A7W3NAE4</accession>
<gene>
    <name evidence="1" type="ORF">HNP21_002402</name>
</gene>
<sequence>MFDFDFTHTGTTSGKYTFQFDSDDFKDEQAKRIKELIKKDQEVNEKLWHAKSYLENQTGEFADAVKSKLEAAERGYTLRAQQYDTGAFQHIMSFMHSVKDMHKREYEIRYKESMDESELT</sequence>
<dbReference type="EMBL" id="JACJHT010000002">
    <property type="protein sequence ID" value="MBA9039295.1"/>
    <property type="molecule type" value="Genomic_DNA"/>
</dbReference>
<evidence type="ECO:0000313" key="2">
    <source>
        <dbReference type="Proteomes" id="UP000543174"/>
    </source>
</evidence>
<dbReference type="Proteomes" id="UP000543174">
    <property type="component" value="Unassembled WGS sequence"/>
</dbReference>
<proteinExistence type="predicted"/>